<feature type="binding site" evidence="6">
    <location>
        <position position="211"/>
    </location>
    <ligand>
        <name>phosphate</name>
        <dbReference type="ChEBI" id="CHEBI:43474"/>
    </ligand>
</feature>
<comment type="pathway">
    <text evidence="1 5">Purine metabolism; purine nucleoside salvage.</text>
</comment>
<feature type="binding site" evidence="6">
    <location>
        <begin position="80"/>
        <end position="82"/>
    </location>
    <ligand>
        <name>phosphate</name>
        <dbReference type="ChEBI" id="CHEBI:43474"/>
    </ligand>
</feature>
<organism evidence="8">
    <name type="scientific">candidate division WOR-3 bacterium</name>
    <dbReference type="NCBI Taxonomy" id="2052148"/>
    <lineage>
        <taxon>Bacteria</taxon>
        <taxon>Bacteria division WOR-3</taxon>
    </lineage>
</organism>
<proteinExistence type="inferred from homology"/>
<feature type="binding site" evidence="6">
    <location>
        <position position="112"/>
    </location>
    <ligand>
        <name>phosphate</name>
        <dbReference type="ChEBI" id="CHEBI:43474"/>
    </ligand>
</feature>
<dbReference type="GO" id="GO:0004731">
    <property type="term" value="F:purine-nucleoside phosphorylase activity"/>
    <property type="evidence" value="ECO:0007669"/>
    <property type="project" value="UniProtKB-EC"/>
</dbReference>
<dbReference type="NCBIfam" id="NF006054">
    <property type="entry name" value="PRK08202.1"/>
    <property type="match status" value="1"/>
</dbReference>
<dbReference type="GO" id="GO:0005737">
    <property type="term" value="C:cytoplasm"/>
    <property type="evidence" value="ECO:0007669"/>
    <property type="project" value="TreeGrafter"/>
</dbReference>
<dbReference type="EMBL" id="DTAR01000088">
    <property type="protein sequence ID" value="HGM97617.1"/>
    <property type="molecule type" value="Genomic_DNA"/>
</dbReference>
<feature type="binding site" evidence="6">
    <location>
        <position position="29"/>
    </location>
    <ligand>
        <name>phosphate</name>
        <dbReference type="ChEBI" id="CHEBI:43474"/>
    </ligand>
</feature>
<keyword evidence="3 5" id="KW-0328">Glycosyltransferase</keyword>
<dbReference type="Pfam" id="PF01048">
    <property type="entry name" value="PNP_UDP_1"/>
    <property type="match status" value="1"/>
</dbReference>
<dbReference type="EC" id="2.4.2.1" evidence="5"/>
<comment type="caution">
    <text evidence="8">The sequence shown here is derived from an EMBL/GenBank/DDBJ whole genome shotgun (WGS) entry which is preliminary data.</text>
</comment>
<feature type="binding site" evidence="6">
    <location>
        <position position="60"/>
    </location>
    <ligand>
        <name>phosphate</name>
        <dbReference type="ChEBI" id="CHEBI:43474"/>
    </ligand>
</feature>
<dbReference type="SUPFAM" id="SSF53167">
    <property type="entry name" value="Purine and uridine phosphorylases"/>
    <property type="match status" value="1"/>
</dbReference>
<comment type="function">
    <text evidence="5">The purine nucleoside phosphorylases catalyze the phosphorolytic breakdown of the N-glycosidic bond in the beta-(deoxy)ribonucleoside molecules, with the formation of the corresponding free purine bases and pentose-1-phosphate.</text>
</comment>
<feature type="binding site" evidence="6">
    <location>
        <position position="234"/>
    </location>
    <ligand>
        <name>a purine D-ribonucleoside</name>
        <dbReference type="ChEBI" id="CHEBI:142355"/>
    </ligand>
</feature>
<comment type="similarity">
    <text evidence="2 5">Belongs to the PNP/MTAP phosphorylase family.</text>
</comment>
<keyword evidence="4 5" id="KW-0808">Transferase</keyword>
<name>A0A7V4ABI1_UNCW3</name>
<evidence type="ECO:0000256" key="4">
    <source>
        <dbReference type="ARBA" id="ARBA00022679"/>
    </source>
</evidence>
<gene>
    <name evidence="8" type="ORF">ENT96_01015</name>
</gene>
<feature type="binding site" evidence="6">
    <location>
        <position position="192"/>
    </location>
    <ligand>
        <name>a purine D-ribonucleoside</name>
        <dbReference type="ChEBI" id="CHEBI:142355"/>
    </ligand>
</feature>
<dbReference type="InterPro" id="IPR000845">
    <property type="entry name" value="Nucleoside_phosphorylase_d"/>
</dbReference>
<dbReference type="NCBIfam" id="TIGR01697">
    <property type="entry name" value="PNPH-PUNA-XAPA"/>
    <property type="match status" value="1"/>
</dbReference>
<dbReference type="InterPro" id="IPR035994">
    <property type="entry name" value="Nucleoside_phosphorylase_sf"/>
</dbReference>
<accession>A0A7V4ABI1</accession>
<reference evidence="8" key="1">
    <citation type="journal article" date="2020" name="mSystems">
        <title>Genome- and Community-Level Interaction Insights into Carbon Utilization and Element Cycling Functions of Hydrothermarchaeota in Hydrothermal Sediment.</title>
        <authorList>
            <person name="Zhou Z."/>
            <person name="Liu Y."/>
            <person name="Xu W."/>
            <person name="Pan J."/>
            <person name="Luo Z.H."/>
            <person name="Li M."/>
        </authorList>
    </citation>
    <scope>NUCLEOTIDE SEQUENCE [LARGE SCALE GENOMIC DNA]</scope>
    <source>
        <strain evidence="8">SpSt-626</strain>
    </source>
</reference>
<evidence type="ECO:0000256" key="5">
    <source>
        <dbReference type="PIRNR" id="PIRNR000477"/>
    </source>
</evidence>
<evidence type="ECO:0000256" key="6">
    <source>
        <dbReference type="PIRSR" id="PIRSR000477-2"/>
    </source>
</evidence>
<dbReference type="Gene3D" id="3.40.50.1580">
    <property type="entry name" value="Nucleoside phosphorylase domain"/>
    <property type="match status" value="1"/>
</dbReference>
<dbReference type="GO" id="GO:0009116">
    <property type="term" value="P:nucleoside metabolic process"/>
    <property type="evidence" value="ECO:0007669"/>
    <property type="project" value="InterPro"/>
</dbReference>
<dbReference type="PIRSF" id="PIRSF000477">
    <property type="entry name" value="PurNPase"/>
    <property type="match status" value="1"/>
</dbReference>
<dbReference type="InterPro" id="IPR011268">
    <property type="entry name" value="Purine_phosphorylase"/>
</dbReference>
<dbReference type="PANTHER" id="PTHR11904">
    <property type="entry name" value="METHYLTHIOADENOSINE/PURINE NUCLEOSIDE PHOSPHORYLASE"/>
    <property type="match status" value="1"/>
</dbReference>
<dbReference type="PANTHER" id="PTHR11904:SF9">
    <property type="entry name" value="PURINE NUCLEOSIDE PHOSPHORYLASE-RELATED"/>
    <property type="match status" value="1"/>
</dbReference>
<evidence type="ECO:0000313" key="8">
    <source>
        <dbReference type="EMBL" id="HGM97617.1"/>
    </source>
</evidence>
<feature type="domain" description="Nucleoside phosphorylase" evidence="7">
    <location>
        <begin position="23"/>
        <end position="267"/>
    </location>
</feature>
<evidence type="ECO:0000256" key="1">
    <source>
        <dbReference type="ARBA" id="ARBA00005058"/>
    </source>
</evidence>
<sequence length="270" mass="30160">MRLERVLKITDFLKGEGIDNIQIGIILGSGIKEIVENFNIRKEISYSEIPDFPISTAPGHEGKLKFSSFAGKNILFFCGRFHYYEGYKMDDIVLPVYLTKFLSGEILVTTNAAGGLNPLFSKGDIMRIVDHINLFPENPLRGKNDEKIGERFPSMIDAYDPYLGEIFDKVAEEEGISLKKGIYVGWQGPSLETKAEYKFLRIIGADAVGMSTTPEVIIARYLGLKVLGISIITNMGIGDITPHSPEEIIEVARNSSKILGKLLLKWIERL</sequence>
<evidence type="ECO:0000256" key="2">
    <source>
        <dbReference type="ARBA" id="ARBA00006751"/>
    </source>
</evidence>
<evidence type="ECO:0000259" key="7">
    <source>
        <dbReference type="Pfam" id="PF01048"/>
    </source>
</evidence>
<protein>
    <recommendedName>
        <fullName evidence="5">Purine nucleoside phosphorylase</fullName>
        <ecNumber evidence="5">2.4.2.1</ecNumber>
    </recommendedName>
    <alternativeName>
        <fullName evidence="5">Inosine-guanosine phosphorylase</fullName>
    </alternativeName>
</protein>
<dbReference type="UniPathway" id="UPA00606"/>
<dbReference type="AlphaFoldDB" id="A0A7V4ABI1"/>
<dbReference type="CDD" id="cd09009">
    <property type="entry name" value="PNP-EcPNPII_like"/>
    <property type="match status" value="1"/>
</dbReference>
<evidence type="ECO:0000256" key="3">
    <source>
        <dbReference type="ARBA" id="ARBA00022676"/>
    </source>
</evidence>